<protein>
    <submittedName>
        <fullName evidence="1">Cytidylate kinase-like family protein</fullName>
    </submittedName>
</protein>
<proteinExistence type="predicted"/>
<gene>
    <name evidence="1" type="ORF">IAC80_09360</name>
</gene>
<dbReference type="AlphaFoldDB" id="A0A9D1P1P7"/>
<accession>A0A9D1P1P7</accession>
<organism evidence="1 2">
    <name type="scientific">Candidatus Merdiplasma excrementigallinarum</name>
    <dbReference type="NCBI Taxonomy" id="2840864"/>
    <lineage>
        <taxon>Bacteria</taxon>
        <taxon>Bacillati</taxon>
        <taxon>Bacillota</taxon>
        <taxon>Clostridia</taxon>
        <taxon>Lachnospirales</taxon>
        <taxon>Lachnospiraceae</taxon>
        <taxon>Lachnospiraceae incertae sedis</taxon>
        <taxon>Candidatus Merdiplasma</taxon>
    </lineage>
</organism>
<name>A0A9D1P1P7_9FIRM</name>
<dbReference type="InterPro" id="IPR027417">
    <property type="entry name" value="P-loop_NTPase"/>
</dbReference>
<reference evidence="1" key="1">
    <citation type="submission" date="2020-10" db="EMBL/GenBank/DDBJ databases">
        <authorList>
            <person name="Gilroy R."/>
        </authorList>
    </citation>
    <scope>NUCLEOTIDE SEQUENCE</scope>
    <source>
        <strain evidence="1">ChiBcec6-7307</strain>
    </source>
</reference>
<dbReference type="GO" id="GO:0016301">
    <property type="term" value="F:kinase activity"/>
    <property type="evidence" value="ECO:0007669"/>
    <property type="project" value="UniProtKB-KW"/>
</dbReference>
<sequence length="201" mass="23477">MEQVIISIGREFGSAGHEIAQKLSEHYGLPMYDHNLLDEIAGKKGLDSQTLREYDEVKRNRLLNRTVRGMDSSPARNLALMQFDFLREKAESGESFVVVGRCSETVLKSYQGLISIFVTGDMDKKVARIMELYHKTQKEAEDFIREKDRRRRQYHNSYCEFKWGDSRNYDLCINSSCLGPEETMHVLIQYIDARRRVQKQK</sequence>
<dbReference type="Gene3D" id="3.40.50.300">
    <property type="entry name" value="P-loop containing nucleotide triphosphate hydrolases"/>
    <property type="match status" value="1"/>
</dbReference>
<reference evidence="1" key="2">
    <citation type="journal article" date="2021" name="PeerJ">
        <title>Extensive microbial diversity within the chicken gut microbiome revealed by metagenomics and culture.</title>
        <authorList>
            <person name="Gilroy R."/>
            <person name="Ravi A."/>
            <person name="Getino M."/>
            <person name="Pursley I."/>
            <person name="Horton D.L."/>
            <person name="Alikhan N.F."/>
            <person name="Baker D."/>
            <person name="Gharbi K."/>
            <person name="Hall N."/>
            <person name="Watson M."/>
            <person name="Adriaenssens E.M."/>
            <person name="Foster-Nyarko E."/>
            <person name="Jarju S."/>
            <person name="Secka A."/>
            <person name="Antonio M."/>
            <person name="Oren A."/>
            <person name="Chaudhuri R.R."/>
            <person name="La Ragione R."/>
            <person name="Hildebrand F."/>
            <person name="Pallen M.J."/>
        </authorList>
    </citation>
    <scope>NUCLEOTIDE SEQUENCE</scope>
    <source>
        <strain evidence="1">ChiBcec6-7307</strain>
    </source>
</reference>
<evidence type="ECO:0000313" key="1">
    <source>
        <dbReference type="EMBL" id="HIV24124.1"/>
    </source>
</evidence>
<keyword evidence="1" id="KW-0808">Transferase</keyword>
<comment type="caution">
    <text evidence="1">The sequence shown here is derived from an EMBL/GenBank/DDBJ whole genome shotgun (WGS) entry which is preliminary data.</text>
</comment>
<dbReference type="EMBL" id="DVOS01000077">
    <property type="protein sequence ID" value="HIV24124.1"/>
    <property type="molecule type" value="Genomic_DNA"/>
</dbReference>
<keyword evidence="1" id="KW-0418">Kinase</keyword>
<evidence type="ECO:0000313" key="2">
    <source>
        <dbReference type="Proteomes" id="UP000886889"/>
    </source>
</evidence>
<dbReference type="Proteomes" id="UP000886889">
    <property type="component" value="Unassembled WGS sequence"/>
</dbReference>
<dbReference type="SUPFAM" id="SSF52540">
    <property type="entry name" value="P-loop containing nucleoside triphosphate hydrolases"/>
    <property type="match status" value="1"/>
</dbReference>
<dbReference type="Pfam" id="PF13189">
    <property type="entry name" value="Cytidylate_kin2"/>
    <property type="match status" value="1"/>
</dbReference>